<evidence type="ECO:0000256" key="1">
    <source>
        <dbReference type="ARBA" id="ARBA00022737"/>
    </source>
</evidence>
<feature type="compositionally biased region" description="Polar residues" evidence="3">
    <location>
        <begin position="162"/>
        <end position="184"/>
    </location>
</feature>
<dbReference type="GO" id="GO:0009451">
    <property type="term" value="P:RNA modification"/>
    <property type="evidence" value="ECO:0007669"/>
    <property type="project" value="InterPro"/>
</dbReference>
<feature type="compositionally biased region" description="Polar residues" evidence="3">
    <location>
        <begin position="138"/>
        <end position="151"/>
    </location>
</feature>
<evidence type="ECO:0000313" key="5">
    <source>
        <dbReference type="EMBL" id="CAA2626791.1"/>
    </source>
</evidence>
<dbReference type="EMBL" id="LR743596">
    <property type="protein sequence ID" value="CAA2626791.1"/>
    <property type="molecule type" value="Genomic_DNA"/>
</dbReference>
<dbReference type="InterPro" id="IPR011990">
    <property type="entry name" value="TPR-like_helical_dom_sf"/>
</dbReference>
<feature type="compositionally biased region" description="Pro residues" evidence="3">
    <location>
        <begin position="95"/>
        <end position="119"/>
    </location>
</feature>
<dbReference type="Proteomes" id="UP001189122">
    <property type="component" value="Unassembled WGS sequence"/>
</dbReference>
<accession>A0A7I8J7N3</accession>
<feature type="compositionally biased region" description="Polar residues" evidence="3">
    <location>
        <begin position="59"/>
        <end position="69"/>
    </location>
</feature>
<dbReference type="GO" id="GO:0008270">
    <property type="term" value="F:zinc ion binding"/>
    <property type="evidence" value="ECO:0007669"/>
    <property type="project" value="InterPro"/>
</dbReference>
<sequence length="583" mass="65357">MSTRVAMHRAGSSMFSAIDKVRFSIAPQLLAKIPRPRPLRICAVPGRNLFPARCLSTSSAVPNNYQWSPQAPPTPSPDSRGVQANQASDHAGQWNPPPPNQWNQPPPIPNQWNQPPPNPNQWGPPRNANPPQDPRQWNHPNQNPSQWSNQAPVAGQRDFQNDGPSQRGSQNRHQNPNQWVTPSQRAPCPPPGPVDLAALGREGKVNEAVKLLEQGVTADAATFRALIRCCSNSKLLDDLKKIKEFFVRSPFRADVETNNFFLERFSFLGTMTDARQLFERMPQRDMNSWHLMIGGYASNGLGDDGLQMFEQMRKAGIQPDARTFVLVLSACANADAIEEGFIHFDSMHKEYGIEPNTEHYVGLIELLGCAGQLNEAVEFAERLPFAPTAEIWESLMKLARMQGDVDLEDRMEELLVLTDPSKAVPSKIPTPPPKKRYDYHMLEGKNKVLEYRLPPPKVESKPVKEQVYVPDTRYVLHDIDQEAKEQALLYHSERLAIAYGLISTPARTPLRIIKNLRICGDCHNAIKIMSRIVGRELIVRITNDFTISRMGNVPVGITGDDCSLGNLGKCCFTVLEAWQSRKI</sequence>
<evidence type="ECO:0000256" key="3">
    <source>
        <dbReference type="SAM" id="MobiDB-lite"/>
    </source>
</evidence>
<dbReference type="PROSITE" id="PS51375">
    <property type="entry name" value="PPR"/>
    <property type="match status" value="1"/>
</dbReference>
<organism evidence="5">
    <name type="scientific">Spirodela intermedia</name>
    <name type="common">Intermediate duckweed</name>
    <dbReference type="NCBI Taxonomy" id="51605"/>
    <lineage>
        <taxon>Eukaryota</taxon>
        <taxon>Viridiplantae</taxon>
        <taxon>Streptophyta</taxon>
        <taxon>Embryophyta</taxon>
        <taxon>Tracheophyta</taxon>
        <taxon>Spermatophyta</taxon>
        <taxon>Magnoliopsida</taxon>
        <taxon>Liliopsida</taxon>
        <taxon>Araceae</taxon>
        <taxon>Lemnoideae</taxon>
        <taxon>Spirodela</taxon>
    </lineage>
</organism>
<evidence type="ECO:0000256" key="2">
    <source>
        <dbReference type="PROSITE-ProRule" id="PRU00708"/>
    </source>
</evidence>
<dbReference type="PANTHER" id="PTHR47926">
    <property type="entry name" value="PENTATRICOPEPTIDE REPEAT-CONTAINING PROTEIN"/>
    <property type="match status" value="1"/>
</dbReference>
<dbReference type="InterPro" id="IPR046960">
    <property type="entry name" value="PPR_At4g14850-like_plant"/>
</dbReference>
<keyword evidence="1" id="KW-0677">Repeat</keyword>
<feature type="domain" description="DYW" evidence="4">
    <location>
        <begin position="468"/>
        <end position="551"/>
    </location>
</feature>
<dbReference type="PANTHER" id="PTHR47926:SF353">
    <property type="entry name" value="DYW DOMAIN-CONTAINING PROTEIN"/>
    <property type="match status" value="1"/>
</dbReference>
<feature type="region of interest" description="Disordered" evidence="3">
    <location>
        <begin position="59"/>
        <end position="194"/>
    </location>
</feature>
<dbReference type="NCBIfam" id="TIGR00756">
    <property type="entry name" value="PPR"/>
    <property type="match status" value="1"/>
</dbReference>
<dbReference type="Gene3D" id="1.25.40.10">
    <property type="entry name" value="Tetratricopeptide repeat domain"/>
    <property type="match status" value="2"/>
</dbReference>
<dbReference type="GO" id="GO:0003723">
    <property type="term" value="F:RNA binding"/>
    <property type="evidence" value="ECO:0007669"/>
    <property type="project" value="InterPro"/>
</dbReference>
<dbReference type="Pfam" id="PF14432">
    <property type="entry name" value="DYW_deaminase"/>
    <property type="match status" value="1"/>
</dbReference>
<reference evidence="5 6" key="1">
    <citation type="submission" date="2019-12" db="EMBL/GenBank/DDBJ databases">
        <authorList>
            <person name="Scholz U."/>
            <person name="Mascher M."/>
            <person name="Fiebig A."/>
        </authorList>
    </citation>
    <scope>NUCLEOTIDE SEQUENCE</scope>
</reference>
<protein>
    <recommendedName>
        <fullName evidence="4">DYW domain-containing protein</fullName>
    </recommendedName>
</protein>
<dbReference type="InterPro" id="IPR002885">
    <property type="entry name" value="PPR_rpt"/>
</dbReference>
<evidence type="ECO:0000259" key="4">
    <source>
        <dbReference type="Pfam" id="PF14432"/>
    </source>
</evidence>
<keyword evidence="6" id="KW-1185">Reference proteome</keyword>
<gene>
    <name evidence="5" type="ORF">SI7747_09012478</name>
</gene>
<dbReference type="Pfam" id="PF13041">
    <property type="entry name" value="PPR_2"/>
    <property type="match status" value="1"/>
</dbReference>
<dbReference type="EMBL" id="CACRZD030000009">
    <property type="protein sequence ID" value="CAA6666089.1"/>
    <property type="molecule type" value="Genomic_DNA"/>
</dbReference>
<feature type="repeat" description="PPR" evidence="2">
    <location>
        <begin position="285"/>
        <end position="319"/>
    </location>
</feature>
<dbReference type="InterPro" id="IPR032867">
    <property type="entry name" value="DYW_dom"/>
</dbReference>
<evidence type="ECO:0000313" key="6">
    <source>
        <dbReference type="Proteomes" id="UP001189122"/>
    </source>
</evidence>
<name>A0A7I8J7N3_SPIIN</name>
<dbReference type="AlphaFoldDB" id="A0A7I8J7N3"/>
<proteinExistence type="predicted"/>